<dbReference type="AlphaFoldDB" id="A0A940Y1Q8"/>
<protein>
    <submittedName>
        <fullName evidence="2">DUF4097 family beta strand repeat protein</fullName>
    </submittedName>
</protein>
<dbReference type="Proteomes" id="UP000677413">
    <property type="component" value="Unassembled WGS sequence"/>
</dbReference>
<dbReference type="Pfam" id="PF13349">
    <property type="entry name" value="DUF4097"/>
    <property type="match status" value="1"/>
</dbReference>
<sequence>MLTFDTPGPIQVVLELAFGQAQILATDRRNTRVGMRPQDPGDPVDVRTAEHARVDYTSGRLLVSVPEPGCSAGVVGAVTLVIELPTGSNIHGEAVATDFRCSGTLGRCRFTTGLGHIRLDRTGTVRLDAAFGEITVNHVGGDAEATANSGEVRIDRIDGSATIRTTGEGDIEVGDVAGIVRARTDAGCIRIGSARAGVEALTSQGDILLEEVVRGSVSADTTSGQIDIGIADGTTAQLDLDCGSGKAYKSLSLLESRPLLEEHVHVSARTVTGDIVVCRSPASPDGPPDGMRLHS</sequence>
<evidence type="ECO:0000313" key="3">
    <source>
        <dbReference type="Proteomes" id="UP000677413"/>
    </source>
</evidence>
<evidence type="ECO:0000259" key="1">
    <source>
        <dbReference type="Pfam" id="PF13349"/>
    </source>
</evidence>
<gene>
    <name evidence="2" type="ORF">J8N05_36895</name>
</gene>
<keyword evidence="3" id="KW-1185">Reference proteome</keyword>
<dbReference type="InterPro" id="IPR025164">
    <property type="entry name" value="Toastrack_DUF4097"/>
</dbReference>
<proteinExistence type="predicted"/>
<feature type="domain" description="DUF4097" evidence="1">
    <location>
        <begin position="121"/>
        <end position="247"/>
    </location>
</feature>
<accession>A0A940Y1Q8</accession>
<organism evidence="2 3">
    <name type="scientific">Streptomyces liliiviolaceus</name>
    <dbReference type="NCBI Taxonomy" id="2823109"/>
    <lineage>
        <taxon>Bacteria</taxon>
        <taxon>Bacillati</taxon>
        <taxon>Actinomycetota</taxon>
        <taxon>Actinomycetes</taxon>
        <taxon>Kitasatosporales</taxon>
        <taxon>Streptomycetaceae</taxon>
        <taxon>Streptomyces</taxon>
    </lineage>
</organism>
<dbReference type="EMBL" id="JAGPYQ010000002">
    <property type="protein sequence ID" value="MBQ0853745.1"/>
    <property type="molecule type" value="Genomic_DNA"/>
</dbReference>
<comment type="caution">
    <text evidence="2">The sequence shown here is derived from an EMBL/GenBank/DDBJ whole genome shotgun (WGS) entry which is preliminary data.</text>
</comment>
<dbReference type="RefSeq" id="WP_210890954.1">
    <property type="nucleotide sequence ID" value="NZ_JAGPYQ010000002.1"/>
</dbReference>
<evidence type="ECO:0000313" key="2">
    <source>
        <dbReference type="EMBL" id="MBQ0853745.1"/>
    </source>
</evidence>
<reference evidence="2 3" key="1">
    <citation type="submission" date="2021-04" db="EMBL/GenBank/DDBJ databases">
        <authorList>
            <person name="Tang X."/>
            <person name="Zhou X."/>
            <person name="Chen X."/>
            <person name="Cernava T."/>
            <person name="Zhang C."/>
        </authorList>
    </citation>
    <scope>NUCLEOTIDE SEQUENCE [LARGE SCALE GENOMIC DNA]</scope>
    <source>
        <strain evidence="2 3">BH-SS-21</strain>
    </source>
</reference>
<name>A0A940Y1Q8_9ACTN</name>